<keyword evidence="8" id="KW-1185">Reference proteome</keyword>
<dbReference type="SUPFAM" id="SSF52833">
    <property type="entry name" value="Thioredoxin-like"/>
    <property type="match status" value="1"/>
</dbReference>
<sequence length="382" mass="41129">MHFADPFRTARLFAAASLCLATPGFAQKVGDQVTPEALGKADWIQGEAPAEWEAGKLYMIECWATWCGPCVASIPHVDELYDQYSGQGLRIIGMNVWEDGRDKVAKFVEEKGDGMSYPVAYTGKGGAFETDWLKPAGVNGIPHAFLVRDGEVIAAGHPAGFSDEIISAILKGGDESQEAIDGINEKAKQQQAVAAARAAWTEARKSQDPAAMKAAADQLEAASPGDIYLPLLRNETLIAAKDWAGIEKGIDEIAPDDKLRQFVLASLARSLEEVEDLPASTLAKMISGYESMVADKDEKTASDAMQLSRLEWKAGDQAAAKKEAAEAGELAGAESNRLPAEPFEKFAKSVTDGTMPTTQEFAEWMQASLKAAREKKEAEQKS</sequence>
<proteinExistence type="predicted"/>
<dbReference type="InterPro" id="IPR013740">
    <property type="entry name" value="Redoxin"/>
</dbReference>
<dbReference type="CDD" id="cd02966">
    <property type="entry name" value="TlpA_like_family"/>
    <property type="match status" value="1"/>
</dbReference>
<keyword evidence="2" id="KW-0201">Cytochrome c-type biogenesis</keyword>
<feature type="signal peptide" evidence="5">
    <location>
        <begin position="1"/>
        <end position="26"/>
    </location>
</feature>
<reference evidence="7 8" key="1">
    <citation type="submission" date="2024-02" db="EMBL/GenBank/DDBJ databases">
        <title>Haloferula sargassicola NBRC 104335.</title>
        <authorList>
            <person name="Ichikawa N."/>
            <person name="Katano-Makiyama Y."/>
            <person name="Hidaka K."/>
        </authorList>
    </citation>
    <scope>NUCLEOTIDE SEQUENCE [LARGE SCALE GENOMIC DNA]</scope>
    <source>
        <strain evidence="7 8">NBRC 104335</strain>
    </source>
</reference>
<evidence type="ECO:0000256" key="4">
    <source>
        <dbReference type="SAM" id="MobiDB-lite"/>
    </source>
</evidence>
<evidence type="ECO:0000256" key="5">
    <source>
        <dbReference type="SAM" id="SignalP"/>
    </source>
</evidence>
<dbReference type="EMBL" id="BAABRI010000016">
    <property type="protein sequence ID" value="GAA5483597.1"/>
    <property type="molecule type" value="Genomic_DNA"/>
</dbReference>
<organism evidence="7 8">
    <name type="scientific">Haloferula sargassicola</name>
    <dbReference type="NCBI Taxonomy" id="490096"/>
    <lineage>
        <taxon>Bacteria</taxon>
        <taxon>Pseudomonadati</taxon>
        <taxon>Verrucomicrobiota</taxon>
        <taxon>Verrucomicrobiia</taxon>
        <taxon>Verrucomicrobiales</taxon>
        <taxon>Verrucomicrobiaceae</taxon>
        <taxon>Haloferula</taxon>
    </lineage>
</organism>
<protein>
    <submittedName>
        <fullName evidence="7">Thiol-disulfide oxidoreductase ResA</fullName>
    </submittedName>
</protein>
<dbReference type="RefSeq" id="WP_353567708.1">
    <property type="nucleotide sequence ID" value="NZ_BAABRI010000016.1"/>
</dbReference>
<comment type="subcellular location">
    <subcellularLocation>
        <location evidence="1">Cell envelope</location>
    </subcellularLocation>
</comment>
<dbReference type="Gene3D" id="3.40.30.10">
    <property type="entry name" value="Glutaredoxin"/>
    <property type="match status" value="1"/>
</dbReference>
<dbReference type="InterPro" id="IPR050553">
    <property type="entry name" value="Thioredoxin_ResA/DsbE_sf"/>
</dbReference>
<evidence type="ECO:0000256" key="3">
    <source>
        <dbReference type="ARBA" id="ARBA00023284"/>
    </source>
</evidence>
<gene>
    <name evidence="7" type="primary">resA_2</name>
    <name evidence="7" type="ORF">Hsar01_02831</name>
</gene>
<keyword evidence="5" id="KW-0732">Signal</keyword>
<accession>A0ABP9UQ85</accession>
<dbReference type="Proteomes" id="UP001476282">
    <property type="component" value="Unassembled WGS sequence"/>
</dbReference>
<evidence type="ECO:0000259" key="6">
    <source>
        <dbReference type="PROSITE" id="PS51352"/>
    </source>
</evidence>
<evidence type="ECO:0000313" key="8">
    <source>
        <dbReference type="Proteomes" id="UP001476282"/>
    </source>
</evidence>
<dbReference type="InterPro" id="IPR013766">
    <property type="entry name" value="Thioredoxin_domain"/>
</dbReference>
<dbReference type="Pfam" id="PF08534">
    <property type="entry name" value="Redoxin"/>
    <property type="match status" value="1"/>
</dbReference>
<evidence type="ECO:0000256" key="2">
    <source>
        <dbReference type="ARBA" id="ARBA00022748"/>
    </source>
</evidence>
<evidence type="ECO:0000256" key="1">
    <source>
        <dbReference type="ARBA" id="ARBA00004196"/>
    </source>
</evidence>
<comment type="caution">
    <text evidence="7">The sequence shown here is derived from an EMBL/GenBank/DDBJ whole genome shotgun (WGS) entry which is preliminary data.</text>
</comment>
<evidence type="ECO:0000313" key="7">
    <source>
        <dbReference type="EMBL" id="GAA5483597.1"/>
    </source>
</evidence>
<keyword evidence="3" id="KW-0676">Redox-active center</keyword>
<dbReference type="InterPro" id="IPR036249">
    <property type="entry name" value="Thioredoxin-like_sf"/>
</dbReference>
<feature type="domain" description="Thioredoxin" evidence="6">
    <location>
        <begin position="27"/>
        <end position="175"/>
    </location>
</feature>
<dbReference type="PROSITE" id="PS51352">
    <property type="entry name" value="THIOREDOXIN_2"/>
    <property type="match status" value="1"/>
</dbReference>
<feature type="chain" id="PRO_5046728584" evidence="5">
    <location>
        <begin position="27"/>
        <end position="382"/>
    </location>
</feature>
<feature type="region of interest" description="Disordered" evidence="4">
    <location>
        <begin position="321"/>
        <end position="358"/>
    </location>
</feature>
<dbReference type="PROSITE" id="PS00194">
    <property type="entry name" value="THIOREDOXIN_1"/>
    <property type="match status" value="1"/>
</dbReference>
<name>A0ABP9UQ85_9BACT</name>
<dbReference type="InterPro" id="IPR017937">
    <property type="entry name" value="Thioredoxin_CS"/>
</dbReference>
<dbReference type="PANTHER" id="PTHR42852:SF13">
    <property type="entry name" value="PROTEIN DIPZ"/>
    <property type="match status" value="1"/>
</dbReference>
<dbReference type="PANTHER" id="PTHR42852">
    <property type="entry name" value="THIOL:DISULFIDE INTERCHANGE PROTEIN DSBE"/>
    <property type="match status" value="1"/>
</dbReference>